<gene>
    <name evidence="2" type="ORF">L613_002200000440</name>
</gene>
<comment type="caution">
    <text evidence="2">The sequence shown here is derived from an EMBL/GenBank/DDBJ whole genome shotgun (WGS) entry which is preliminary data.</text>
</comment>
<dbReference type="Proteomes" id="UP000321583">
    <property type="component" value="Unassembled WGS sequence"/>
</dbReference>
<evidence type="ECO:0000256" key="1">
    <source>
        <dbReference type="SAM" id="Phobius"/>
    </source>
</evidence>
<protein>
    <recommendedName>
        <fullName evidence="4">Lysylphosphatidylglycerol synthase-like protein</fullName>
    </recommendedName>
</protein>
<feature type="transmembrane region" description="Helical" evidence="1">
    <location>
        <begin position="158"/>
        <end position="182"/>
    </location>
</feature>
<feature type="transmembrane region" description="Helical" evidence="1">
    <location>
        <begin position="83"/>
        <end position="103"/>
    </location>
</feature>
<reference evidence="2 3" key="1">
    <citation type="submission" date="2019-07" db="EMBL/GenBank/DDBJ databases">
        <title>Genome sequencing of lignin-degrading bacterial isolates.</title>
        <authorList>
            <person name="Gladden J."/>
        </authorList>
    </citation>
    <scope>NUCLEOTIDE SEQUENCE [LARGE SCALE GENOMIC DNA]</scope>
    <source>
        <strain evidence="2 3">J19</strain>
    </source>
</reference>
<proteinExistence type="predicted"/>
<feature type="transmembrane region" description="Helical" evidence="1">
    <location>
        <begin position="272"/>
        <end position="295"/>
    </location>
</feature>
<feature type="transmembrane region" description="Helical" evidence="1">
    <location>
        <begin position="40"/>
        <end position="62"/>
    </location>
</feature>
<dbReference type="EMBL" id="VLJS01000050">
    <property type="protein sequence ID" value="TWH10943.1"/>
    <property type="molecule type" value="Genomic_DNA"/>
</dbReference>
<feature type="transmembrane region" description="Helical" evidence="1">
    <location>
        <begin position="123"/>
        <end position="146"/>
    </location>
</feature>
<dbReference type="RefSeq" id="WP_028915135.1">
    <property type="nucleotide sequence ID" value="NZ_VLJS01000050.1"/>
</dbReference>
<keyword evidence="3" id="KW-1185">Reference proteome</keyword>
<dbReference type="OrthoDB" id="5998304at2"/>
<keyword evidence="1" id="KW-0812">Transmembrane</keyword>
<sequence>MSARRRLLLRLLTLAVLGVVAVLLLRLARQTDWAAVAAALRGYGAGTLATALALVAASYALYCGYELLARRQVGHRVGTRRTVGIALVSYAFSLNFGALVGGGGMRLRLYRGAGLAGGPIARVALYAVTTNWIGYCLLAGMVLASARLPLPGGVAPEAAWRILGAAMLLLVAAYLFACARWPGRPLRVRGHGLPLPTLRIAGWQLLLSTLNWALIGALMFVLLPDGVAYPRVLAVVLLAAVAGALLHTPAGLGAWESAFLLALGGELGRPAIIAALLAWRGLYYVLPLAIALVLYATLEARRPPRTAPRAG</sequence>
<organism evidence="2 3">
    <name type="scientific">Pseudoxanthomonas taiwanensis J19</name>
    <dbReference type="NCBI Taxonomy" id="935569"/>
    <lineage>
        <taxon>Bacteria</taxon>
        <taxon>Pseudomonadati</taxon>
        <taxon>Pseudomonadota</taxon>
        <taxon>Gammaproteobacteria</taxon>
        <taxon>Lysobacterales</taxon>
        <taxon>Lysobacteraceae</taxon>
        <taxon>Pseudoxanthomonas</taxon>
    </lineage>
</organism>
<feature type="transmembrane region" description="Helical" evidence="1">
    <location>
        <begin position="202"/>
        <end position="223"/>
    </location>
</feature>
<name>A0A562DN98_9GAMM</name>
<evidence type="ECO:0000313" key="3">
    <source>
        <dbReference type="Proteomes" id="UP000321583"/>
    </source>
</evidence>
<evidence type="ECO:0008006" key="4">
    <source>
        <dbReference type="Google" id="ProtNLM"/>
    </source>
</evidence>
<evidence type="ECO:0000313" key="2">
    <source>
        <dbReference type="EMBL" id="TWH10943.1"/>
    </source>
</evidence>
<accession>A0A562DN98</accession>
<feature type="transmembrane region" description="Helical" evidence="1">
    <location>
        <begin position="232"/>
        <end position="252"/>
    </location>
</feature>
<keyword evidence="1" id="KW-1133">Transmembrane helix</keyword>
<dbReference type="AlphaFoldDB" id="A0A562DN98"/>
<keyword evidence="1" id="KW-0472">Membrane</keyword>